<feature type="region of interest" description="Disordered" evidence="1">
    <location>
        <begin position="894"/>
        <end position="925"/>
    </location>
</feature>
<dbReference type="AlphaFoldDB" id="A0A6G1I3W5"/>
<keyword evidence="3" id="KW-1185">Reference proteome</keyword>
<accession>A0A6G1I3W5</accession>
<organism evidence="2 3">
    <name type="scientific">Trichodelitschia bisporula</name>
    <dbReference type="NCBI Taxonomy" id="703511"/>
    <lineage>
        <taxon>Eukaryota</taxon>
        <taxon>Fungi</taxon>
        <taxon>Dikarya</taxon>
        <taxon>Ascomycota</taxon>
        <taxon>Pezizomycotina</taxon>
        <taxon>Dothideomycetes</taxon>
        <taxon>Dothideomycetes incertae sedis</taxon>
        <taxon>Phaeotrichales</taxon>
        <taxon>Phaeotrichaceae</taxon>
        <taxon>Trichodelitschia</taxon>
    </lineage>
</organism>
<feature type="region of interest" description="Disordered" evidence="1">
    <location>
        <begin position="284"/>
        <end position="346"/>
    </location>
</feature>
<reference evidence="2" key="1">
    <citation type="journal article" date="2020" name="Stud. Mycol.">
        <title>101 Dothideomycetes genomes: a test case for predicting lifestyles and emergence of pathogens.</title>
        <authorList>
            <person name="Haridas S."/>
            <person name="Albert R."/>
            <person name="Binder M."/>
            <person name="Bloem J."/>
            <person name="Labutti K."/>
            <person name="Salamov A."/>
            <person name="Andreopoulos B."/>
            <person name="Baker S."/>
            <person name="Barry K."/>
            <person name="Bills G."/>
            <person name="Bluhm B."/>
            <person name="Cannon C."/>
            <person name="Castanera R."/>
            <person name="Culley D."/>
            <person name="Daum C."/>
            <person name="Ezra D."/>
            <person name="Gonzalez J."/>
            <person name="Henrissat B."/>
            <person name="Kuo A."/>
            <person name="Liang C."/>
            <person name="Lipzen A."/>
            <person name="Lutzoni F."/>
            <person name="Magnuson J."/>
            <person name="Mondo S."/>
            <person name="Nolan M."/>
            <person name="Ohm R."/>
            <person name="Pangilinan J."/>
            <person name="Park H.-J."/>
            <person name="Ramirez L."/>
            <person name="Alfaro M."/>
            <person name="Sun H."/>
            <person name="Tritt A."/>
            <person name="Yoshinaga Y."/>
            <person name="Zwiers L.-H."/>
            <person name="Turgeon B."/>
            <person name="Goodwin S."/>
            <person name="Spatafora J."/>
            <person name="Crous P."/>
            <person name="Grigoriev I."/>
        </authorList>
    </citation>
    <scope>NUCLEOTIDE SEQUENCE</scope>
    <source>
        <strain evidence="2">CBS 262.69</strain>
    </source>
</reference>
<dbReference type="Proteomes" id="UP000799640">
    <property type="component" value="Unassembled WGS sequence"/>
</dbReference>
<feature type="compositionally biased region" description="Pro residues" evidence="1">
    <location>
        <begin position="724"/>
        <end position="741"/>
    </location>
</feature>
<name>A0A6G1I3W5_9PEZI</name>
<proteinExistence type="predicted"/>
<protein>
    <submittedName>
        <fullName evidence="2">Uncharacterized protein</fullName>
    </submittedName>
</protein>
<feature type="compositionally biased region" description="Polar residues" evidence="1">
    <location>
        <begin position="894"/>
        <end position="906"/>
    </location>
</feature>
<feature type="compositionally biased region" description="Polar residues" evidence="1">
    <location>
        <begin position="660"/>
        <end position="673"/>
    </location>
</feature>
<feature type="compositionally biased region" description="Basic and acidic residues" evidence="1">
    <location>
        <begin position="563"/>
        <end position="583"/>
    </location>
</feature>
<evidence type="ECO:0000256" key="1">
    <source>
        <dbReference type="SAM" id="MobiDB-lite"/>
    </source>
</evidence>
<evidence type="ECO:0000313" key="2">
    <source>
        <dbReference type="EMBL" id="KAF2402998.1"/>
    </source>
</evidence>
<feature type="compositionally biased region" description="Low complexity" evidence="1">
    <location>
        <begin position="611"/>
        <end position="626"/>
    </location>
</feature>
<feature type="region of interest" description="Disordered" evidence="1">
    <location>
        <begin position="562"/>
        <end position="682"/>
    </location>
</feature>
<feature type="region of interest" description="Disordered" evidence="1">
    <location>
        <begin position="785"/>
        <end position="832"/>
    </location>
</feature>
<dbReference type="OrthoDB" id="5330058at2759"/>
<feature type="region of interest" description="Disordered" evidence="1">
    <location>
        <begin position="704"/>
        <end position="770"/>
    </location>
</feature>
<evidence type="ECO:0000313" key="3">
    <source>
        <dbReference type="Proteomes" id="UP000799640"/>
    </source>
</evidence>
<sequence>MSIAVEVCGRHIVPWKSAVDVFRPQLRTFEQPGARDDALSHIDVVSTWKGLNMEQASELQFLQKAMNGALESLTEEALISKFCKEETDPSQLPNYEILLRMEELVNKLQSKRLEFTLENLIDYILWCQEANGRSSTWLLNGKSKRMALANYLRTQECFIQESGPVDMCNVQISFMAYLTHPDAANPADEPADHLQVIAEVEAQPHRLTSKNVRGRPEFSFVEPILQSMYPQYQSHLTVAEKHADYWSVTVTKHFPAGVRFERAFRVRMRDLVGVMGNYPAQHAPKIDTTMLTPPTKSGPHASGHGRWNSEDPSSTIKARKSGRDSVRRPGSSPLRELSSGSPRVQGMSELEQDARIAHQRFYDTYSDVAVHKAEILPKTMFFEYTKPKDPDVRVNMMQEPHFNQKHFGTGGDFENRSKHMPLRPHTQKPRVATPYIEISSRKECEASSAVKYRRASSVSCYERISDKLEVSSYKEYEVSESKYEASTERHDVSSAKKYETWSPAKSESKWPTGLSSFLEMTETSPVSHGMSPDGANPLLNVEMSVGEARMWKKWADQNLSRRNSKEALDLPSRDSEPNTEKARGKQSADTALSHHPDYTPLPSPSPHKPHPLSLHTFRGSSASASAPPTPPPHRVKRKTRHTSSGSYDSCTRPPPDKLTITKNSATRPPTVRTSYDDLSPSECDVDVDADSDIQPLMRFAASYDRDSSPLPATDTDAEDAYPHYVPPPPEYGLPASAPLPPTDSDAASAHSRLSTHARADSFTSVSCASGPATRAEPYLYLPAFPPPIESPFGSSESKPRPQDRAWTSGFTIGKPPTTVRRGRRVRPTEVGRGAYERPLEMLEHGSSVAEAQAAVQRGYEEDLARVGRVTSVASSNERRAYEEIFLGIGNERVSSGSTVEVPTPSSFEVGESGDEEGGGVGVERG</sequence>
<dbReference type="EMBL" id="ML996690">
    <property type="protein sequence ID" value="KAF2402998.1"/>
    <property type="molecule type" value="Genomic_DNA"/>
</dbReference>
<gene>
    <name evidence="2" type="ORF">EJ06DRAFT_554542</name>
</gene>